<accession>A0A2H0K9J4</accession>
<sequence length="91" mass="9445">MSGEGGEESGSVVEVVEEVSGVELVPEVEPVSGVEDGSGEELVSRDCEGVLEELLVSVGCVEDEVLVLVVVVVVVFPEDIVPPDELLSPLP</sequence>
<comment type="caution">
    <text evidence="1">The sequence shown here is derived from an EMBL/GenBank/DDBJ whole genome shotgun (WGS) entry which is preliminary data.</text>
</comment>
<dbReference type="EMBL" id="PCVC01000026">
    <property type="protein sequence ID" value="PIQ67044.1"/>
    <property type="molecule type" value="Genomic_DNA"/>
</dbReference>
<protein>
    <submittedName>
        <fullName evidence="1">Uncharacterized protein</fullName>
    </submittedName>
</protein>
<gene>
    <name evidence="1" type="ORF">COV95_00870</name>
</gene>
<reference evidence="1 2" key="1">
    <citation type="submission" date="2017-09" db="EMBL/GenBank/DDBJ databases">
        <title>Depth-based differentiation of microbial function through sediment-hosted aquifers and enrichment of novel symbionts in the deep terrestrial subsurface.</title>
        <authorList>
            <person name="Probst A.J."/>
            <person name="Ladd B."/>
            <person name="Jarett J.K."/>
            <person name="Geller-Mcgrath D.E."/>
            <person name="Sieber C.M."/>
            <person name="Emerson J.B."/>
            <person name="Anantharaman K."/>
            <person name="Thomas B.C."/>
            <person name="Malmstrom R."/>
            <person name="Stieglmeier M."/>
            <person name="Klingl A."/>
            <person name="Woyke T."/>
            <person name="Ryan C.M."/>
            <person name="Banfield J.F."/>
        </authorList>
    </citation>
    <scope>NUCLEOTIDE SEQUENCE [LARGE SCALE GENOMIC DNA]</scope>
    <source>
        <strain evidence="1">CG11_big_fil_rev_8_21_14_0_20_40_24</strain>
    </source>
</reference>
<evidence type="ECO:0000313" key="2">
    <source>
        <dbReference type="Proteomes" id="UP000229834"/>
    </source>
</evidence>
<name>A0A2H0K9J4_9BACT</name>
<dbReference type="AlphaFoldDB" id="A0A2H0K9J4"/>
<organism evidence="1 2">
    <name type="scientific">Candidatus Zambryskibacteria bacterium CG11_big_fil_rev_8_21_14_0_20_40_24</name>
    <dbReference type="NCBI Taxonomy" id="1975116"/>
    <lineage>
        <taxon>Bacteria</taxon>
        <taxon>Candidatus Zambryskiibacteriota</taxon>
    </lineage>
</organism>
<proteinExistence type="predicted"/>
<dbReference type="Proteomes" id="UP000229834">
    <property type="component" value="Unassembled WGS sequence"/>
</dbReference>
<evidence type="ECO:0000313" key="1">
    <source>
        <dbReference type="EMBL" id="PIQ67044.1"/>
    </source>
</evidence>